<dbReference type="EMBL" id="AY814464">
    <property type="protein sequence ID" value="AAW26196.1"/>
    <property type="molecule type" value="mRNA"/>
</dbReference>
<organism evidence="1">
    <name type="scientific">Schistosoma japonicum</name>
    <name type="common">Blood fluke</name>
    <dbReference type="NCBI Taxonomy" id="6182"/>
    <lineage>
        <taxon>Eukaryota</taxon>
        <taxon>Metazoa</taxon>
        <taxon>Spiralia</taxon>
        <taxon>Lophotrochozoa</taxon>
        <taxon>Platyhelminthes</taxon>
        <taxon>Trematoda</taxon>
        <taxon>Digenea</taxon>
        <taxon>Strigeidida</taxon>
        <taxon>Schistosomatoidea</taxon>
        <taxon>Schistosomatidae</taxon>
        <taxon>Schistosoma</taxon>
    </lineage>
</organism>
<proteinExistence type="evidence at transcript level"/>
<reference evidence="2 3" key="3">
    <citation type="submission" date="2019-03" db="EMBL/GenBank/DDBJ databases">
        <title>An improved genome assembly of the fluke Schistosoma japonicum.</title>
        <authorList>
            <person name="Hu W."/>
            <person name="Luo F."/>
            <person name="Yin M."/>
            <person name="Mo X."/>
            <person name="Sun C."/>
            <person name="Wu Q."/>
            <person name="Zhu B."/>
            <person name="Xiang M."/>
            <person name="Wang J."/>
            <person name="Wang Y."/>
            <person name="Zhang T."/>
            <person name="Xu B."/>
            <person name="Zheng H."/>
            <person name="Feng Z."/>
        </authorList>
    </citation>
    <scope>NUCLEOTIDE SEQUENCE [LARGE SCALE GENOMIC DNA]</scope>
    <source>
        <strain evidence="2">HuSjv2</strain>
        <tissue evidence="2">Worms</tissue>
    </source>
</reference>
<protein>
    <submittedName>
        <fullName evidence="1">SJCHGC01589 protein</fullName>
    </submittedName>
</protein>
<dbReference type="Proteomes" id="UP000311919">
    <property type="component" value="Unassembled WGS sequence"/>
</dbReference>
<feature type="non-terminal residue" evidence="1">
    <location>
        <position position="1"/>
    </location>
</feature>
<reference evidence="1" key="1">
    <citation type="submission" date="2004-11" db="EMBL/GenBank/DDBJ databases">
        <title>The full-length cDNA sequences of Schistosoma japonicum genes.</title>
        <authorList>
            <person name="Han Z."/>
        </authorList>
    </citation>
    <scope>NUCLEOTIDE SEQUENCE</scope>
</reference>
<reference evidence="1" key="2">
    <citation type="journal article" date="2006" name="PLoS Pathog.">
        <title>New perspectives on host-parasite interplay by comparative transcriptomic and proteomic analyses of Schistosoma japonicum.</title>
        <authorList>
            <person name="Liu F."/>
            <person name="Lu J."/>
            <person name="Hu W."/>
            <person name="Wang S.Y."/>
            <person name="Cui S.J."/>
            <person name="Chi M."/>
            <person name="Yan Q."/>
            <person name="Wang X.R."/>
            <person name="Song H.D."/>
            <person name="Xu X.N."/>
            <person name="Wang J.J."/>
            <person name="Zhang X.L."/>
            <person name="Zhang X."/>
            <person name="Wang Z.Q."/>
            <person name="Xue C.L."/>
            <person name="Brindley P.J."/>
            <person name="McManus D.P."/>
            <person name="Yang P.Y."/>
            <person name="Feng Z."/>
            <person name="Chen Z."/>
            <person name="Han Z.G."/>
        </authorList>
    </citation>
    <scope>NUCLEOTIDE SEQUENCE</scope>
</reference>
<evidence type="ECO:0000313" key="3">
    <source>
        <dbReference type="Proteomes" id="UP000311919"/>
    </source>
</evidence>
<keyword evidence="3" id="KW-1185">Reference proteome</keyword>
<gene>
    <name evidence="2" type="ORF">EWB00_007529</name>
</gene>
<dbReference type="EMBL" id="SKCS01000422">
    <property type="protein sequence ID" value="TNN07775.1"/>
    <property type="molecule type" value="Genomic_DNA"/>
</dbReference>
<evidence type="ECO:0000313" key="1">
    <source>
        <dbReference type="EMBL" id="AAW26196.1"/>
    </source>
</evidence>
<evidence type="ECO:0000313" key="2">
    <source>
        <dbReference type="EMBL" id="TNN07775.1"/>
    </source>
</evidence>
<accession>Q5DDB0</accession>
<dbReference type="AlphaFoldDB" id="Q5DDB0"/>
<sequence length="124" mass="14211">MESCANVPDHQLLKRLVHAGRRKLEKFERRNPGKLLNRHLLCKALSTWKAMRSSQDSRNCWSILEPPCPSSFHWDEDSEFISVSNLNVLNPSHYNYLNVNRSLADVDKTGLSNDHDFGSLCSNT</sequence>
<dbReference type="OrthoDB" id="6237947at2759"/>
<name>Q5DDB0_SCHJA</name>